<name>A0A370L447_9HYPH</name>
<gene>
    <name evidence="3" type="ORF">DWE98_18105</name>
</gene>
<feature type="domain" description="NAD-dependent epimerase/dehydratase" evidence="2">
    <location>
        <begin position="3"/>
        <end position="112"/>
    </location>
</feature>
<comment type="caution">
    <text evidence="3">The sequence shown here is derived from an EMBL/GenBank/DDBJ whole genome shotgun (WGS) entry which is preliminary data.</text>
</comment>
<dbReference type="Pfam" id="PF01370">
    <property type="entry name" value="Epimerase"/>
    <property type="match status" value="1"/>
</dbReference>
<accession>A0A370L447</accession>
<comment type="subcellular location">
    <subcellularLocation>
        <location evidence="1">Membrane</location>
    </subcellularLocation>
</comment>
<keyword evidence="4" id="KW-1185">Reference proteome</keyword>
<dbReference type="PANTHER" id="PTHR14097">
    <property type="entry name" value="OXIDOREDUCTASE HTATIP2"/>
    <property type="match status" value="1"/>
</dbReference>
<dbReference type="EMBL" id="QQTP01000009">
    <property type="protein sequence ID" value="RDJ23118.1"/>
    <property type="molecule type" value="Genomic_DNA"/>
</dbReference>
<organism evidence="3 4">
    <name type="scientific">Bosea caraganae</name>
    <dbReference type="NCBI Taxonomy" id="2763117"/>
    <lineage>
        <taxon>Bacteria</taxon>
        <taxon>Pseudomonadati</taxon>
        <taxon>Pseudomonadota</taxon>
        <taxon>Alphaproteobacteria</taxon>
        <taxon>Hyphomicrobiales</taxon>
        <taxon>Boseaceae</taxon>
        <taxon>Bosea</taxon>
    </lineage>
</organism>
<dbReference type="InterPro" id="IPR036291">
    <property type="entry name" value="NAD(P)-bd_dom_sf"/>
</dbReference>
<dbReference type="GO" id="GO:0016020">
    <property type="term" value="C:membrane"/>
    <property type="evidence" value="ECO:0007669"/>
    <property type="project" value="UniProtKB-SubCell"/>
</dbReference>
<evidence type="ECO:0000259" key="2">
    <source>
        <dbReference type="Pfam" id="PF01370"/>
    </source>
</evidence>
<evidence type="ECO:0000313" key="4">
    <source>
        <dbReference type="Proteomes" id="UP000255207"/>
    </source>
</evidence>
<protein>
    <submittedName>
        <fullName evidence="3">NAD-dependent epimerase/dehydratase family protein</fullName>
    </submittedName>
</protein>
<dbReference type="Gene3D" id="3.40.50.720">
    <property type="entry name" value="NAD(P)-binding Rossmann-like Domain"/>
    <property type="match status" value="1"/>
</dbReference>
<dbReference type="PANTHER" id="PTHR14097:SF8">
    <property type="entry name" value="NAD(P)-BINDING DOMAIN-CONTAINING PROTEIN"/>
    <property type="match status" value="1"/>
</dbReference>
<dbReference type="OrthoDB" id="9798632at2"/>
<reference evidence="4" key="1">
    <citation type="submission" date="2018-07" db="EMBL/GenBank/DDBJ databases">
        <authorList>
            <person name="Safronova V.I."/>
            <person name="Chirak E.R."/>
            <person name="Sazanova A.L."/>
        </authorList>
    </citation>
    <scope>NUCLEOTIDE SEQUENCE [LARGE SCALE GENOMIC DNA]</scope>
    <source>
        <strain evidence="4">RCAM04685</strain>
    </source>
</reference>
<dbReference type="Proteomes" id="UP000255207">
    <property type="component" value="Unassembled WGS sequence"/>
</dbReference>
<dbReference type="RefSeq" id="WP_114830726.1">
    <property type="nucleotide sequence ID" value="NZ_QQTO01000012.1"/>
</dbReference>
<dbReference type="InterPro" id="IPR001509">
    <property type="entry name" value="Epimerase_deHydtase"/>
</dbReference>
<evidence type="ECO:0000256" key="1">
    <source>
        <dbReference type="ARBA" id="ARBA00004370"/>
    </source>
</evidence>
<dbReference type="AlphaFoldDB" id="A0A370L447"/>
<dbReference type="SUPFAM" id="SSF51735">
    <property type="entry name" value="NAD(P)-binding Rossmann-fold domains"/>
    <property type="match status" value="1"/>
</dbReference>
<evidence type="ECO:0000313" key="3">
    <source>
        <dbReference type="EMBL" id="RDJ23118.1"/>
    </source>
</evidence>
<sequence>MKVLIFGATGMVGQGVLRECLLDDGVRTVVTVGRHPTGQKHPKLREIIHADLLNYRALEGRLSGFDACFFCLGVASAGMSEADYSRITYDIPLAAAQALLPRNPEMTFVHVSGGGADSSEQGRVMWARVKGKAENALLRLPFKAVYVLRPGAIRPMHGIKSSTRAYRIIYSLLAPILPLLERRYPQYVTSTECVGRTMLTLARDGTQGRILDCADINRIATLSGG</sequence>
<proteinExistence type="predicted"/>